<sequence length="67" mass="7859">MDWVAPAESTEIELIDYLKDELAVSDDSIDLALRHCQQERGTLPMVLWRYGFVSIDQLNQIFDWMAR</sequence>
<accession>A0AA96X1M3</accession>
<dbReference type="EMBL" id="CP130144">
    <property type="protein sequence ID" value="WNZ49176.1"/>
    <property type="molecule type" value="Genomic_DNA"/>
</dbReference>
<organism evidence="1">
    <name type="scientific">Leptolyngbya boryana CZ1</name>
    <dbReference type="NCBI Taxonomy" id="3060204"/>
    <lineage>
        <taxon>Bacteria</taxon>
        <taxon>Bacillati</taxon>
        <taxon>Cyanobacteriota</taxon>
        <taxon>Cyanophyceae</taxon>
        <taxon>Leptolyngbyales</taxon>
        <taxon>Leptolyngbyaceae</taxon>
        <taxon>Leptolyngbya group</taxon>
        <taxon>Leptolyngbya</taxon>
    </lineage>
</organism>
<dbReference type="InterPro" id="IPR021336">
    <property type="entry name" value="DUF2949"/>
</dbReference>
<name>A0AA96X1M3_LEPBY</name>
<reference evidence="1" key="2">
    <citation type="submission" date="2023-07" db="EMBL/GenBank/DDBJ databases">
        <authorList>
            <person name="Bai X.-H."/>
            <person name="Wang H.-H."/>
            <person name="Wang J."/>
            <person name="Ma M.-Y."/>
            <person name="Hu H.-H."/>
            <person name="Song Z.-L."/>
            <person name="Ma H.-G."/>
            <person name="Fan Y."/>
            <person name="Du C.-Y."/>
            <person name="Xu J.-C."/>
        </authorList>
    </citation>
    <scope>NUCLEOTIDE SEQUENCE</scope>
    <source>
        <strain evidence="1">CZ1</strain>
    </source>
</reference>
<protein>
    <submittedName>
        <fullName evidence="1">DUF2949 domain-containing protein</fullName>
    </submittedName>
</protein>
<gene>
    <name evidence="1" type="ORF">Q2T42_01805</name>
</gene>
<evidence type="ECO:0000313" key="1">
    <source>
        <dbReference type="EMBL" id="WNZ49176.1"/>
    </source>
</evidence>
<reference evidence="1" key="1">
    <citation type="journal article" date="2023" name="Plants (Basel)">
        <title>Genomic Analysis of Leptolyngbya boryana CZ1 Reveals Efficient Carbon Fixation Modules.</title>
        <authorList>
            <person name="Bai X."/>
            <person name="Wang H."/>
            <person name="Cheng W."/>
            <person name="Wang J."/>
            <person name="Ma M."/>
            <person name="Hu H."/>
            <person name="Song Z."/>
            <person name="Ma H."/>
            <person name="Fan Y."/>
            <person name="Du C."/>
            <person name="Xu J."/>
        </authorList>
    </citation>
    <scope>NUCLEOTIDE SEQUENCE</scope>
    <source>
        <strain evidence="1">CZ1</strain>
    </source>
</reference>
<dbReference type="Pfam" id="PF11165">
    <property type="entry name" value="DUF2949"/>
    <property type="match status" value="1"/>
</dbReference>
<dbReference type="AlphaFoldDB" id="A0AA96X1M3"/>
<proteinExistence type="predicted"/>